<dbReference type="AlphaFoldDB" id="A0A8H8RUC3"/>
<reference evidence="1 2" key="1">
    <citation type="submission" date="2018-05" db="EMBL/GenBank/DDBJ databases">
        <title>Genome sequencing and assembly of the regulated plant pathogen Lachnellula willkommii and related sister species for the development of diagnostic species identification markers.</title>
        <authorList>
            <person name="Giroux E."/>
            <person name="Bilodeau G."/>
        </authorList>
    </citation>
    <scope>NUCLEOTIDE SEQUENCE [LARGE SCALE GENOMIC DNA]</scope>
    <source>
        <strain evidence="1 2">CBS 160.35</strain>
    </source>
</reference>
<evidence type="ECO:0000313" key="1">
    <source>
        <dbReference type="EMBL" id="TVY40753.1"/>
    </source>
</evidence>
<dbReference type="EMBL" id="QGMI01000436">
    <property type="protein sequence ID" value="TVY40753.1"/>
    <property type="molecule type" value="Genomic_DNA"/>
</dbReference>
<organism evidence="1 2">
    <name type="scientific">Lachnellula occidentalis</name>
    <dbReference type="NCBI Taxonomy" id="215460"/>
    <lineage>
        <taxon>Eukaryota</taxon>
        <taxon>Fungi</taxon>
        <taxon>Dikarya</taxon>
        <taxon>Ascomycota</taxon>
        <taxon>Pezizomycotina</taxon>
        <taxon>Leotiomycetes</taxon>
        <taxon>Helotiales</taxon>
        <taxon>Lachnaceae</taxon>
        <taxon>Lachnellula</taxon>
    </lineage>
</organism>
<keyword evidence="2" id="KW-1185">Reference proteome</keyword>
<dbReference type="InterPro" id="IPR046670">
    <property type="entry name" value="DUF6540"/>
</dbReference>
<proteinExistence type="predicted"/>
<protein>
    <submittedName>
        <fullName evidence="1">Uncharacterized protein</fullName>
    </submittedName>
</protein>
<gene>
    <name evidence="1" type="ORF">LOCC1_G006081</name>
</gene>
<dbReference type="Pfam" id="PF20174">
    <property type="entry name" value="DUF6540"/>
    <property type="match status" value="1"/>
</dbReference>
<dbReference type="Proteomes" id="UP000443090">
    <property type="component" value="Unassembled WGS sequence"/>
</dbReference>
<sequence length="163" mass="17924">MSFLYEDGGMYIILATIDAAAHRYHWGLFICVSDGFGMVYHVTNSTGGWSLEEHMIEHAVFSRDIVAALLIGTGLQDDAADAAHRIVTSAPVIADGSHDSKWGENFTCRIWILEAVDRLRGNGLIPDEEAREVQDDAFRLAMSATSTGTRKMGRSTVIENQGY</sequence>
<dbReference type="OrthoDB" id="3016366at2759"/>
<evidence type="ECO:0000313" key="2">
    <source>
        <dbReference type="Proteomes" id="UP000443090"/>
    </source>
</evidence>
<comment type="caution">
    <text evidence="1">The sequence shown here is derived from an EMBL/GenBank/DDBJ whole genome shotgun (WGS) entry which is preliminary data.</text>
</comment>
<name>A0A8H8RUC3_9HELO</name>
<accession>A0A8H8RUC3</accession>